<dbReference type="SUPFAM" id="SSF55874">
    <property type="entry name" value="ATPase domain of HSP90 chaperone/DNA topoisomerase II/histidine kinase"/>
    <property type="match status" value="1"/>
</dbReference>
<dbReference type="PROSITE" id="PS50110">
    <property type="entry name" value="RESPONSE_REGULATORY"/>
    <property type="match status" value="1"/>
</dbReference>
<dbReference type="Proteomes" id="UP001596052">
    <property type="component" value="Unassembled WGS sequence"/>
</dbReference>
<dbReference type="PANTHER" id="PTHR44591">
    <property type="entry name" value="STRESS RESPONSE REGULATOR PROTEIN 1"/>
    <property type="match status" value="1"/>
</dbReference>
<protein>
    <submittedName>
        <fullName evidence="5">Response regulator</fullName>
    </submittedName>
</protein>
<dbReference type="InterPro" id="IPR036890">
    <property type="entry name" value="HATPase_C_sf"/>
</dbReference>
<dbReference type="InterPro" id="IPR003594">
    <property type="entry name" value="HATPase_dom"/>
</dbReference>
<dbReference type="RefSeq" id="WP_377166253.1">
    <property type="nucleotide sequence ID" value="NZ_JBHSMQ010000003.1"/>
</dbReference>
<keyword evidence="1 2" id="KW-0597">Phosphoprotein</keyword>
<dbReference type="Gene3D" id="3.40.50.2300">
    <property type="match status" value="1"/>
</dbReference>
<evidence type="ECO:0000259" key="3">
    <source>
        <dbReference type="PROSITE" id="PS50109"/>
    </source>
</evidence>
<dbReference type="PROSITE" id="PS50109">
    <property type="entry name" value="HIS_KIN"/>
    <property type="match status" value="1"/>
</dbReference>
<evidence type="ECO:0000259" key="4">
    <source>
        <dbReference type="PROSITE" id="PS50110"/>
    </source>
</evidence>
<dbReference type="InterPro" id="IPR005467">
    <property type="entry name" value="His_kinase_dom"/>
</dbReference>
<dbReference type="SUPFAM" id="SSF52172">
    <property type="entry name" value="CheY-like"/>
    <property type="match status" value="1"/>
</dbReference>
<dbReference type="InterPro" id="IPR050595">
    <property type="entry name" value="Bact_response_regulator"/>
</dbReference>
<evidence type="ECO:0000256" key="2">
    <source>
        <dbReference type="PROSITE-ProRule" id="PRU00169"/>
    </source>
</evidence>
<reference evidence="6" key="1">
    <citation type="journal article" date="2019" name="Int. J. Syst. Evol. Microbiol.">
        <title>The Global Catalogue of Microorganisms (GCM) 10K type strain sequencing project: providing services to taxonomists for standard genome sequencing and annotation.</title>
        <authorList>
            <consortium name="The Broad Institute Genomics Platform"/>
            <consortium name="The Broad Institute Genome Sequencing Center for Infectious Disease"/>
            <person name="Wu L."/>
            <person name="Ma J."/>
        </authorList>
    </citation>
    <scope>NUCLEOTIDE SEQUENCE [LARGE SCALE GENOMIC DNA]</scope>
    <source>
        <strain evidence="6">CGMCC 4.1469</strain>
    </source>
</reference>
<feature type="domain" description="Response regulatory" evidence="4">
    <location>
        <begin position="11"/>
        <end position="127"/>
    </location>
</feature>
<gene>
    <name evidence="5" type="ORF">ACFQDI_10595</name>
</gene>
<feature type="modified residue" description="4-aspartylphosphate" evidence="2">
    <location>
        <position position="61"/>
    </location>
</feature>
<comment type="caution">
    <text evidence="5">The sequence shown here is derived from an EMBL/GenBank/DDBJ whole genome shotgun (WGS) entry which is preliminary data.</text>
</comment>
<dbReference type="SMART" id="SM00448">
    <property type="entry name" value="REC"/>
    <property type="match status" value="1"/>
</dbReference>
<keyword evidence="6" id="KW-1185">Reference proteome</keyword>
<dbReference type="EMBL" id="JBHSMQ010000003">
    <property type="protein sequence ID" value="MFC5455305.1"/>
    <property type="molecule type" value="Genomic_DNA"/>
</dbReference>
<evidence type="ECO:0000256" key="1">
    <source>
        <dbReference type="ARBA" id="ARBA00022553"/>
    </source>
</evidence>
<organism evidence="5 6">
    <name type="scientific">Prosthecobacter fluviatilis</name>
    <dbReference type="NCBI Taxonomy" id="445931"/>
    <lineage>
        <taxon>Bacteria</taxon>
        <taxon>Pseudomonadati</taxon>
        <taxon>Verrucomicrobiota</taxon>
        <taxon>Verrucomicrobiia</taxon>
        <taxon>Verrucomicrobiales</taxon>
        <taxon>Verrucomicrobiaceae</taxon>
        <taxon>Prosthecobacter</taxon>
    </lineage>
</organism>
<dbReference type="PANTHER" id="PTHR44591:SF19">
    <property type="entry name" value="TWO-COMPONENT RESPONSE REGULATOR-RELATED"/>
    <property type="match status" value="1"/>
</dbReference>
<dbReference type="Gene3D" id="3.30.565.10">
    <property type="entry name" value="Histidine kinase-like ATPase, C-terminal domain"/>
    <property type="match status" value="1"/>
</dbReference>
<accession>A0ABW0KPY6</accession>
<dbReference type="Pfam" id="PF00072">
    <property type="entry name" value="Response_reg"/>
    <property type="match status" value="1"/>
</dbReference>
<evidence type="ECO:0000313" key="6">
    <source>
        <dbReference type="Proteomes" id="UP001596052"/>
    </source>
</evidence>
<feature type="domain" description="Histidine kinase" evidence="3">
    <location>
        <begin position="165"/>
        <end position="384"/>
    </location>
</feature>
<dbReference type="InterPro" id="IPR001789">
    <property type="entry name" value="Sig_transdc_resp-reg_receiver"/>
</dbReference>
<sequence>MQNQYDLKRYAVLYVDDEEKALKYFEKTFGDEFRILTANNAADGLKLIEQHGEDIGVLLSDQRMPGEKGVQLLERARQLRPRLVRMMVTAYADYDVTVDAVNLGSIFRYISKPIQMDDVRNTLHRAMEFYILQQERDGLLQEKLSVLQNLLITDRVMSLGVVAAGLTQHLNQPLRAVHAFLDMTGRLGQQNFDLDRLRQATFWRDFHAHVVRQASRIADLLGELQSAAGAEHKMDAANVIQSLLDQQRSAFTAKGIELKFEADGALPAVQASRPAFEKMLHLLLQTELSLLASGTHVTLAAKAATGAADAGGLHLTLTDTGPGLAGDVLRSVFDPFFTHADASTEGPGLTLMGAFFLAYHLGGRITSQRSAKGLVLDIVVPAATPAPLAPAEGSREFITNVLMNDILWERLLPNG</sequence>
<proteinExistence type="predicted"/>
<dbReference type="InterPro" id="IPR011006">
    <property type="entry name" value="CheY-like_superfamily"/>
</dbReference>
<dbReference type="CDD" id="cd17569">
    <property type="entry name" value="REC_HupR-like"/>
    <property type="match status" value="1"/>
</dbReference>
<name>A0ABW0KPY6_9BACT</name>
<dbReference type="Pfam" id="PF02518">
    <property type="entry name" value="HATPase_c"/>
    <property type="match status" value="1"/>
</dbReference>
<evidence type="ECO:0000313" key="5">
    <source>
        <dbReference type="EMBL" id="MFC5455305.1"/>
    </source>
</evidence>